<name>A0A015IRP5_RHIIW</name>
<evidence type="ECO:0000313" key="2">
    <source>
        <dbReference type="EMBL" id="EXX59882.1"/>
    </source>
</evidence>
<accession>A0A015IRP5</accession>
<dbReference type="Gene3D" id="3.30.420.10">
    <property type="entry name" value="Ribonuclease H-like superfamily/Ribonuclease H"/>
    <property type="match status" value="1"/>
</dbReference>
<dbReference type="OrthoDB" id="2493594at2759"/>
<dbReference type="PROSITE" id="PS50879">
    <property type="entry name" value="RNASE_H_1"/>
    <property type="match status" value="1"/>
</dbReference>
<evidence type="ECO:0000259" key="1">
    <source>
        <dbReference type="PROSITE" id="PS50879"/>
    </source>
</evidence>
<comment type="caution">
    <text evidence="2">The sequence shown here is derived from an EMBL/GenBank/DDBJ whole genome shotgun (WGS) entry which is preliminary data.</text>
</comment>
<dbReference type="InterPro" id="IPR002156">
    <property type="entry name" value="RNaseH_domain"/>
</dbReference>
<dbReference type="GO" id="GO:0004523">
    <property type="term" value="F:RNA-DNA hybrid ribonuclease activity"/>
    <property type="evidence" value="ECO:0007669"/>
    <property type="project" value="InterPro"/>
</dbReference>
<dbReference type="SUPFAM" id="SSF53098">
    <property type="entry name" value="Ribonuclease H-like"/>
    <property type="match status" value="1"/>
</dbReference>
<evidence type="ECO:0000313" key="3">
    <source>
        <dbReference type="Proteomes" id="UP000022910"/>
    </source>
</evidence>
<sequence>MRGWSFPSEWLSSTHQPNITILEDKLPIVSAQNPIISLPLVQNIWVHRWIDDDILKAQLMDIRNKLLAERTSVEYYTDGSFRPSTPTSMGKQDPNLVYTDMGTTFCVNNEPALSVQANVSLWPSSTRSELVAIFLALLTGPMNAKIKIYTDSQSIIYKINNQHNKSDRKLLKQFNSLLLLKIDIFLQEKKMNLVLVKVKGHSGDVMNEMVDELAKNTSNSSCYFNNRFNYSNRTVRFFPIFKQIPIEYNLRKFIKTLMNTRVAAEWSMLKTNGHGIPIAWNITWNLIHRYKGFNCISVKKHWHLIFIIKLFAKILPLGTTLIQRKPDIYKDFVCSRCNANKEEDIYHFIECNANKDL</sequence>
<dbReference type="Proteomes" id="UP000022910">
    <property type="component" value="Unassembled WGS sequence"/>
</dbReference>
<reference evidence="2 3" key="1">
    <citation type="submission" date="2014-02" db="EMBL/GenBank/DDBJ databases">
        <title>Single nucleus genome sequencing reveals high similarity among nuclei of an endomycorrhizal fungus.</title>
        <authorList>
            <person name="Lin K."/>
            <person name="Geurts R."/>
            <person name="Zhang Z."/>
            <person name="Limpens E."/>
            <person name="Saunders D.G."/>
            <person name="Mu D."/>
            <person name="Pang E."/>
            <person name="Cao H."/>
            <person name="Cha H."/>
            <person name="Lin T."/>
            <person name="Zhou Q."/>
            <person name="Shang Y."/>
            <person name="Li Y."/>
            <person name="Ivanov S."/>
            <person name="Sharma T."/>
            <person name="Velzen R.V."/>
            <person name="Ruijter N.D."/>
            <person name="Aanen D.K."/>
            <person name="Win J."/>
            <person name="Kamoun S."/>
            <person name="Bisseling T."/>
            <person name="Huang S."/>
        </authorList>
    </citation>
    <scope>NUCLEOTIDE SEQUENCE [LARGE SCALE GENOMIC DNA]</scope>
    <source>
        <strain evidence="3">DAOM197198w</strain>
    </source>
</reference>
<gene>
    <name evidence="2" type="ORF">RirG_185010</name>
</gene>
<proteinExistence type="predicted"/>
<dbReference type="InterPro" id="IPR012337">
    <property type="entry name" value="RNaseH-like_sf"/>
</dbReference>
<dbReference type="GO" id="GO:0003676">
    <property type="term" value="F:nucleic acid binding"/>
    <property type="evidence" value="ECO:0007669"/>
    <property type="project" value="InterPro"/>
</dbReference>
<dbReference type="InterPro" id="IPR036397">
    <property type="entry name" value="RNaseH_sf"/>
</dbReference>
<dbReference type="Pfam" id="PF00075">
    <property type="entry name" value="RNase_H"/>
    <property type="match status" value="1"/>
</dbReference>
<keyword evidence="3" id="KW-1185">Reference proteome</keyword>
<dbReference type="AlphaFoldDB" id="A0A015IRP5"/>
<dbReference type="EMBL" id="JEMT01026146">
    <property type="protein sequence ID" value="EXX59882.1"/>
    <property type="molecule type" value="Genomic_DNA"/>
</dbReference>
<feature type="domain" description="RNase H type-1" evidence="1">
    <location>
        <begin position="69"/>
        <end position="219"/>
    </location>
</feature>
<organism evidence="2 3">
    <name type="scientific">Rhizophagus irregularis (strain DAOM 197198w)</name>
    <name type="common">Glomus intraradices</name>
    <dbReference type="NCBI Taxonomy" id="1432141"/>
    <lineage>
        <taxon>Eukaryota</taxon>
        <taxon>Fungi</taxon>
        <taxon>Fungi incertae sedis</taxon>
        <taxon>Mucoromycota</taxon>
        <taxon>Glomeromycotina</taxon>
        <taxon>Glomeromycetes</taxon>
        <taxon>Glomerales</taxon>
        <taxon>Glomeraceae</taxon>
        <taxon>Rhizophagus</taxon>
    </lineage>
</organism>
<dbReference type="HOGENOM" id="CLU_066492_0_0_1"/>
<protein>
    <recommendedName>
        <fullName evidence="1">RNase H type-1 domain-containing protein</fullName>
    </recommendedName>
</protein>